<evidence type="ECO:0000313" key="2">
    <source>
        <dbReference type="EMBL" id="ABX33593.1"/>
    </source>
</evidence>
<accession>A9BQI3</accession>
<dbReference type="HOGENOM" id="CLU_3151972_0_0_4"/>
<reference evidence="2 3" key="1">
    <citation type="journal article" date="2004" name="Appl. Environ. Microbiol.">
        <title>Mineralization of individual congeners of linear alkylbenzenesulfonate by defined pairs of heterotrophic bacteria.</title>
        <authorList>
            <person name="Schleheck D."/>
            <person name="Knepper T.P."/>
            <person name="Fischer K."/>
            <person name="Cook A.M."/>
        </authorList>
    </citation>
    <scope>NUCLEOTIDE SEQUENCE [LARGE SCALE GENOMIC DNA]</scope>
    <source>
        <strain evidence="3">DSM 14801 / SPH-1</strain>
    </source>
</reference>
<reference evidence="3" key="2">
    <citation type="submission" date="2007-11" db="EMBL/GenBank/DDBJ databases">
        <title>Complete sequence of Delftia acidovorans DSM 14801 / SPH-1.</title>
        <authorList>
            <person name="Copeland A."/>
            <person name="Lucas S."/>
            <person name="Lapidus A."/>
            <person name="Barry K."/>
            <person name="Glavina del Rio T."/>
            <person name="Dalin E."/>
            <person name="Tice H."/>
            <person name="Pitluck S."/>
            <person name="Lowry S."/>
            <person name="Clum A."/>
            <person name="Schmutz J."/>
            <person name="Larimer F."/>
            <person name="Land M."/>
            <person name="Hauser L."/>
            <person name="Kyrpides N."/>
            <person name="Kim E."/>
            <person name="Schleheck D."/>
            <person name="Richardson P."/>
        </authorList>
    </citation>
    <scope>NUCLEOTIDE SEQUENCE [LARGE SCALE GENOMIC DNA]</scope>
    <source>
        <strain evidence="3">DSM 14801 / SPH-1</strain>
    </source>
</reference>
<name>A9BQI3_DELAS</name>
<dbReference type="EMBL" id="CP000884">
    <property type="protein sequence ID" value="ABX33593.1"/>
    <property type="molecule type" value="Genomic_DNA"/>
</dbReference>
<dbReference type="KEGG" id="dac:Daci_0947"/>
<dbReference type="AlphaFoldDB" id="A9BQI3"/>
<sequence length="48" mass="4819">MLVLGLARTNAQEEGELVRFGFALACLNAAAVALAALAALVMAGLGVF</sequence>
<gene>
    <name evidence="2" type="ordered locus">Daci_0947</name>
</gene>
<organism evidence="2 3">
    <name type="scientific">Delftia acidovorans (strain DSM 14801 / SPH-1)</name>
    <dbReference type="NCBI Taxonomy" id="398578"/>
    <lineage>
        <taxon>Bacteria</taxon>
        <taxon>Pseudomonadati</taxon>
        <taxon>Pseudomonadota</taxon>
        <taxon>Betaproteobacteria</taxon>
        <taxon>Burkholderiales</taxon>
        <taxon>Comamonadaceae</taxon>
        <taxon>Delftia</taxon>
    </lineage>
</organism>
<evidence type="ECO:0000256" key="1">
    <source>
        <dbReference type="SAM" id="Phobius"/>
    </source>
</evidence>
<keyword evidence="3" id="KW-1185">Reference proteome</keyword>
<feature type="transmembrane region" description="Helical" evidence="1">
    <location>
        <begin position="20"/>
        <end position="47"/>
    </location>
</feature>
<protein>
    <submittedName>
        <fullName evidence="2">Uncharacterized protein</fullName>
    </submittedName>
</protein>
<keyword evidence="1" id="KW-0472">Membrane</keyword>
<proteinExistence type="predicted"/>
<keyword evidence="1" id="KW-0812">Transmembrane</keyword>
<keyword evidence="1" id="KW-1133">Transmembrane helix</keyword>
<evidence type="ECO:0000313" key="3">
    <source>
        <dbReference type="Proteomes" id="UP000000784"/>
    </source>
</evidence>
<dbReference type="Proteomes" id="UP000000784">
    <property type="component" value="Chromosome"/>
</dbReference>